<keyword evidence="3" id="KW-1185">Reference proteome</keyword>
<sequence length="169" mass="18840">YSYPLRNSSALATPADLAQMLLACSFPSRQRGSEEPQGNLPPRPAPAADSMSPVPPKSTPWEPRVSTEQWEDGRASRSWKVTIYGTHLKLTWCKSREVGKSFPLLPPSSRAFRCESHHQLWCPERERDALLPALAKPAASPPLPLHTAFPTNWSHVFMPKQMKNAASED</sequence>
<dbReference type="Proteomes" id="UP000694419">
    <property type="component" value="Unplaced"/>
</dbReference>
<accession>A0A8C3JWS4</accession>
<organism evidence="2 3">
    <name type="scientific">Calidris pygmaea</name>
    <name type="common">Spoon-billed sandpiper</name>
    <dbReference type="NCBI Taxonomy" id="425635"/>
    <lineage>
        <taxon>Eukaryota</taxon>
        <taxon>Metazoa</taxon>
        <taxon>Chordata</taxon>
        <taxon>Craniata</taxon>
        <taxon>Vertebrata</taxon>
        <taxon>Euteleostomi</taxon>
        <taxon>Archelosauria</taxon>
        <taxon>Archosauria</taxon>
        <taxon>Dinosauria</taxon>
        <taxon>Saurischia</taxon>
        <taxon>Theropoda</taxon>
        <taxon>Coelurosauria</taxon>
        <taxon>Aves</taxon>
        <taxon>Neognathae</taxon>
        <taxon>Neoaves</taxon>
        <taxon>Charadriiformes</taxon>
        <taxon>Scolopacidae</taxon>
        <taxon>Calidris</taxon>
    </lineage>
</organism>
<reference evidence="2" key="2">
    <citation type="submission" date="2025-09" db="UniProtKB">
        <authorList>
            <consortium name="Ensembl"/>
        </authorList>
    </citation>
    <scope>IDENTIFICATION</scope>
</reference>
<evidence type="ECO:0000313" key="3">
    <source>
        <dbReference type="Proteomes" id="UP000694419"/>
    </source>
</evidence>
<evidence type="ECO:0000256" key="1">
    <source>
        <dbReference type="SAM" id="MobiDB-lite"/>
    </source>
</evidence>
<proteinExistence type="predicted"/>
<dbReference type="Ensembl" id="ENSCPGT00000015214.1">
    <property type="protein sequence ID" value="ENSCPGP00000013875.1"/>
    <property type="gene ID" value="ENSCPGG00000009829.1"/>
</dbReference>
<protein>
    <submittedName>
        <fullName evidence="2">Uncharacterized protein</fullName>
    </submittedName>
</protein>
<name>A0A8C3JWS4_9CHAR</name>
<dbReference type="AlphaFoldDB" id="A0A8C3JWS4"/>
<evidence type="ECO:0000313" key="2">
    <source>
        <dbReference type="Ensembl" id="ENSCPGP00000013875.1"/>
    </source>
</evidence>
<feature type="region of interest" description="Disordered" evidence="1">
    <location>
        <begin position="28"/>
        <end position="75"/>
    </location>
</feature>
<reference evidence="2" key="1">
    <citation type="submission" date="2025-08" db="UniProtKB">
        <authorList>
            <consortium name="Ensembl"/>
        </authorList>
    </citation>
    <scope>IDENTIFICATION</scope>
</reference>